<evidence type="ECO:0000313" key="2">
    <source>
        <dbReference type="EMBL" id="ACZ08248.1"/>
    </source>
</evidence>
<gene>
    <name evidence="2" type="ordered locus">Sterm_1385</name>
</gene>
<reference evidence="3" key="1">
    <citation type="submission" date="2009-09" db="EMBL/GenBank/DDBJ databases">
        <title>The complete chromosome of Sebaldella termitidis ATCC 33386.</title>
        <authorList>
            <consortium name="US DOE Joint Genome Institute (JGI-PGF)"/>
            <person name="Lucas S."/>
            <person name="Copeland A."/>
            <person name="Lapidus A."/>
            <person name="Glavina del Rio T."/>
            <person name="Dalin E."/>
            <person name="Tice H."/>
            <person name="Bruce D."/>
            <person name="Goodwin L."/>
            <person name="Pitluck S."/>
            <person name="Kyrpides N."/>
            <person name="Mavromatis K."/>
            <person name="Ivanova N."/>
            <person name="Mikhailova N."/>
            <person name="Sims D."/>
            <person name="Meincke L."/>
            <person name="Brettin T."/>
            <person name="Detter J.C."/>
            <person name="Han C."/>
            <person name="Larimer F."/>
            <person name="Land M."/>
            <person name="Hauser L."/>
            <person name="Markowitz V."/>
            <person name="Cheng J.F."/>
            <person name="Hugenholtz P."/>
            <person name="Woyke T."/>
            <person name="Wu D."/>
            <person name="Eisen J.A."/>
        </authorList>
    </citation>
    <scope>NUCLEOTIDE SEQUENCE [LARGE SCALE GENOMIC DNA]</scope>
    <source>
        <strain evidence="3">ATCC 33386 / NCTC 11300</strain>
    </source>
</reference>
<keyword evidence="1" id="KW-0812">Transmembrane</keyword>
<dbReference type="AlphaFoldDB" id="D1AHL4"/>
<accession>D1AHL4</accession>
<dbReference type="EMBL" id="CP001739">
    <property type="protein sequence ID" value="ACZ08248.1"/>
    <property type="molecule type" value="Genomic_DNA"/>
</dbReference>
<dbReference type="RefSeq" id="WP_012860844.1">
    <property type="nucleotide sequence ID" value="NC_013517.1"/>
</dbReference>
<organism evidence="2 3">
    <name type="scientific">Sebaldella termitidis (strain ATCC 33386 / NCTC 11300)</name>
    <dbReference type="NCBI Taxonomy" id="526218"/>
    <lineage>
        <taxon>Bacteria</taxon>
        <taxon>Fusobacteriati</taxon>
        <taxon>Fusobacteriota</taxon>
        <taxon>Fusobacteriia</taxon>
        <taxon>Fusobacteriales</taxon>
        <taxon>Leptotrichiaceae</taxon>
        <taxon>Sebaldella</taxon>
    </lineage>
</organism>
<evidence type="ECO:0000256" key="1">
    <source>
        <dbReference type="SAM" id="Phobius"/>
    </source>
</evidence>
<proteinExistence type="predicted"/>
<keyword evidence="1" id="KW-1133">Transmembrane helix</keyword>
<feature type="transmembrane region" description="Helical" evidence="1">
    <location>
        <begin position="31"/>
        <end position="49"/>
    </location>
</feature>
<dbReference type="KEGG" id="str:Sterm_1385"/>
<feature type="transmembrane region" description="Helical" evidence="1">
    <location>
        <begin position="6"/>
        <end position="24"/>
    </location>
</feature>
<keyword evidence="3" id="KW-1185">Reference proteome</keyword>
<evidence type="ECO:0000313" key="3">
    <source>
        <dbReference type="Proteomes" id="UP000000845"/>
    </source>
</evidence>
<protein>
    <submittedName>
        <fullName evidence="2">Uncharacterized protein</fullName>
    </submittedName>
</protein>
<keyword evidence="1" id="KW-0472">Membrane</keyword>
<name>D1AHL4_SEBTE</name>
<dbReference type="HOGENOM" id="CLU_3084597_0_0_0"/>
<reference evidence="2 3" key="2">
    <citation type="journal article" date="2010" name="Stand. Genomic Sci.">
        <title>Complete genome sequence of Sebaldella termitidis type strain (NCTC 11300).</title>
        <authorList>
            <person name="Harmon-Smith M."/>
            <person name="Celia L."/>
            <person name="Chertkov O."/>
            <person name="Lapidus A."/>
            <person name="Copeland A."/>
            <person name="Glavina Del Rio T."/>
            <person name="Nolan M."/>
            <person name="Lucas S."/>
            <person name="Tice H."/>
            <person name="Cheng J.F."/>
            <person name="Han C."/>
            <person name="Detter J.C."/>
            <person name="Bruce D."/>
            <person name="Goodwin L."/>
            <person name="Pitluck S."/>
            <person name="Pati A."/>
            <person name="Liolios K."/>
            <person name="Ivanova N."/>
            <person name="Mavromatis K."/>
            <person name="Mikhailova N."/>
            <person name="Chen A."/>
            <person name="Palaniappan K."/>
            <person name="Land M."/>
            <person name="Hauser L."/>
            <person name="Chang Y.J."/>
            <person name="Jeffries C.D."/>
            <person name="Brettin T."/>
            <person name="Goker M."/>
            <person name="Beck B."/>
            <person name="Bristow J."/>
            <person name="Eisen J.A."/>
            <person name="Markowitz V."/>
            <person name="Hugenholtz P."/>
            <person name="Kyrpides N.C."/>
            <person name="Klenk H.P."/>
            <person name="Chen F."/>
        </authorList>
    </citation>
    <scope>NUCLEOTIDE SEQUENCE [LARGE SCALE GENOMIC DNA]</scope>
    <source>
        <strain evidence="3">ATCC 33386 / NCTC 11300</strain>
    </source>
</reference>
<dbReference type="Proteomes" id="UP000000845">
    <property type="component" value="Chromosome"/>
</dbReference>
<sequence>MEQYTNLIVILVAVFVIYGIFRFIKNLFFTKIVILIILVLAFFAGKYVFGIV</sequence>